<comment type="cofactor">
    <cofactor evidence="1">
        <name>Mg(2+)</name>
        <dbReference type="ChEBI" id="CHEBI:18420"/>
    </cofactor>
</comment>
<evidence type="ECO:0000256" key="4">
    <source>
        <dbReference type="ARBA" id="ARBA00022801"/>
    </source>
</evidence>
<dbReference type="Pfam" id="PF00293">
    <property type="entry name" value="NUDIX"/>
    <property type="match status" value="1"/>
</dbReference>
<evidence type="ECO:0000256" key="1">
    <source>
        <dbReference type="ARBA" id="ARBA00001946"/>
    </source>
</evidence>
<evidence type="ECO:0000313" key="8">
    <source>
        <dbReference type="Proteomes" id="UP000525652"/>
    </source>
</evidence>
<dbReference type="Proteomes" id="UP000525652">
    <property type="component" value="Unassembled WGS sequence"/>
</dbReference>
<keyword evidence="5" id="KW-0460">Magnesium</keyword>
<reference evidence="7 8" key="1">
    <citation type="submission" date="2020-07" db="EMBL/GenBank/DDBJ databases">
        <authorList>
            <person name="Feng X."/>
        </authorList>
    </citation>
    <scope>NUCLEOTIDE SEQUENCE [LARGE SCALE GENOMIC DNA]</scope>
    <source>
        <strain evidence="7 8">JCM14086</strain>
    </source>
</reference>
<sequence>MNPLKDLPFRISTLVFLRDEEDRFLLLHRNRAPNQGKWSPIGGKLDMMIGESPFECARRETQEEAGLTISDEDLHLFGYVSEKNYEGERHWLMFLFHCRRKLQTLPPDMEEGRFGFFTREEIRSLPIPETDDRLVWSLFDEHSEGFAGLRADCADPDNMVVTQETKISELKTPFFPS</sequence>
<gene>
    <name evidence="7" type="ORF">H5P30_06705</name>
</gene>
<dbReference type="RefSeq" id="WP_185692177.1">
    <property type="nucleotide sequence ID" value="NZ_JACHVA010000053.1"/>
</dbReference>
<keyword evidence="4" id="KW-0378">Hydrolase</keyword>
<dbReference type="PANTHER" id="PTHR43758:SF2">
    <property type="entry name" value="OXIDIZED PURINE NUCLEOSIDE TRIPHOSPHATE HYDROLASE"/>
    <property type="match status" value="1"/>
</dbReference>
<name>A0A7X1AWT5_9BACT</name>
<dbReference type="Gene3D" id="3.90.79.10">
    <property type="entry name" value="Nucleoside Triphosphate Pyrophosphohydrolase"/>
    <property type="match status" value="1"/>
</dbReference>
<dbReference type="AlphaFoldDB" id="A0A7X1AWT5"/>
<dbReference type="InterPro" id="IPR015797">
    <property type="entry name" value="NUDIX_hydrolase-like_dom_sf"/>
</dbReference>
<keyword evidence="3" id="KW-0479">Metal-binding</keyword>
<dbReference type="SUPFAM" id="SSF55811">
    <property type="entry name" value="Nudix"/>
    <property type="match status" value="1"/>
</dbReference>
<evidence type="ECO:0000259" key="6">
    <source>
        <dbReference type="PROSITE" id="PS51462"/>
    </source>
</evidence>
<dbReference type="GO" id="GO:0046872">
    <property type="term" value="F:metal ion binding"/>
    <property type="evidence" value="ECO:0007669"/>
    <property type="project" value="UniProtKB-KW"/>
</dbReference>
<accession>A0A7X1AWT5</accession>
<feature type="domain" description="Nudix hydrolase" evidence="6">
    <location>
        <begin position="8"/>
        <end position="139"/>
    </location>
</feature>
<keyword evidence="8" id="KW-1185">Reference proteome</keyword>
<evidence type="ECO:0000256" key="3">
    <source>
        <dbReference type="ARBA" id="ARBA00022723"/>
    </source>
</evidence>
<proteinExistence type="inferred from homology"/>
<dbReference type="CDD" id="cd18886">
    <property type="entry name" value="NUDIX_MutT_Nudt1"/>
    <property type="match status" value="1"/>
</dbReference>
<organism evidence="7 8">
    <name type="scientific">Puniceicoccus vermicola</name>
    <dbReference type="NCBI Taxonomy" id="388746"/>
    <lineage>
        <taxon>Bacteria</taxon>
        <taxon>Pseudomonadati</taxon>
        <taxon>Verrucomicrobiota</taxon>
        <taxon>Opitutia</taxon>
        <taxon>Puniceicoccales</taxon>
        <taxon>Puniceicoccaceae</taxon>
        <taxon>Puniceicoccus</taxon>
    </lineage>
</organism>
<evidence type="ECO:0000256" key="2">
    <source>
        <dbReference type="ARBA" id="ARBA00005582"/>
    </source>
</evidence>
<dbReference type="PANTHER" id="PTHR43758">
    <property type="entry name" value="7,8-DIHYDRO-8-OXOGUANINE TRIPHOSPHATASE"/>
    <property type="match status" value="1"/>
</dbReference>
<dbReference type="PROSITE" id="PS51462">
    <property type="entry name" value="NUDIX"/>
    <property type="match status" value="1"/>
</dbReference>
<dbReference type="EMBL" id="JACHVA010000053">
    <property type="protein sequence ID" value="MBC2601465.1"/>
    <property type="molecule type" value="Genomic_DNA"/>
</dbReference>
<comment type="similarity">
    <text evidence="2">Belongs to the Nudix hydrolase family.</text>
</comment>
<evidence type="ECO:0000313" key="7">
    <source>
        <dbReference type="EMBL" id="MBC2601465.1"/>
    </source>
</evidence>
<protein>
    <submittedName>
        <fullName evidence="7">NUDIX domain-containing protein</fullName>
    </submittedName>
</protein>
<dbReference type="GO" id="GO:0005737">
    <property type="term" value="C:cytoplasm"/>
    <property type="evidence" value="ECO:0007669"/>
    <property type="project" value="TreeGrafter"/>
</dbReference>
<comment type="caution">
    <text evidence="7">The sequence shown here is derived from an EMBL/GenBank/DDBJ whole genome shotgun (WGS) entry which is preliminary data.</text>
</comment>
<dbReference type="GO" id="GO:0016818">
    <property type="term" value="F:hydrolase activity, acting on acid anhydrides, in phosphorus-containing anhydrides"/>
    <property type="evidence" value="ECO:0007669"/>
    <property type="project" value="TreeGrafter"/>
</dbReference>
<dbReference type="InterPro" id="IPR000086">
    <property type="entry name" value="NUDIX_hydrolase_dom"/>
</dbReference>
<evidence type="ECO:0000256" key="5">
    <source>
        <dbReference type="ARBA" id="ARBA00022842"/>
    </source>
</evidence>